<gene>
    <name evidence="2" type="ORF">JZO69_08395</name>
</gene>
<dbReference type="GO" id="GO:0016874">
    <property type="term" value="F:ligase activity"/>
    <property type="evidence" value="ECO:0007669"/>
    <property type="project" value="UniProtKB-KW"/>
</dbReference>
<keyword evidence="1" id="KW-0472">Membrane</keyword>
<dbReference type="EMBL" id="JAFLWD010000018">
    <property type="protein sequence ID" value="MBO0440377.1"/>
    <property type="molecule type" value="Genomic_DNA"/>
</dbReference>
<feature type="transmembrane region" description="Helical" evidence="1">
    <location>
        <begin position="15"/>
        <end position="44"/>
    </location>
</feature>
<dbReference type="InterPro" id="IPR051533">
    <property type="entry name" value="WaaL-like"/>
</dbReference>
<name>A0ABS3GYP7_9ENTE</name>
<feature type="transmembrane region" description="Helical" evidence="1">
    <location>
        <begin position="56"/>
        <end position="73"/>
    </location>
</feature>
<comment type="caution">
    <text evidence="2">The sequence shown here is derived from an EMBL/GenBank/DDBJ whole genome shotgun (WGS) entry which is preliminary data.</text>
</comment>
<feature type="transmembrane region" description="Helical" evidence="1">
    <location>
        <begin position="367"/>
        <end position="390"/>
    </location>
</feature>
<reference evidence="2 3" key="1">
    <citation type="submission" date="2021-03" db="EMBL/GenBank/DDBJ databases">
        <title>Enterococcal diversity collection.</title>
        <authorList>
            <person name="Gilmore M.S."/>
            <person name="Schwartzman J."/>
            <person name="Van Tyne D."/>
            <person name="Martin M."/>
            <person name="Earl A.M."/>
            <person name="Manson A.L."/>
            <person name="Straub T."/>
            <person name="Salamzade R."/>
            <person name="Saavedra J."/>
            <person name="Lebreton F."/>
            <person name="Prichula J."/>
            <person name="Schaufler K."/>
            <person name="Gaca A."/>
            <person name="Sgardioli B."/>
            <person name="Wagenaar J."/>
            <person name="Strong T."/>
        </authorList>
    </citation>
    <scope>NUCLEOTIDE SEQUENCE [LARGE SCALE GENOMIC DNA]</scope>
    <source>
        <strain evidence="2 3">DIV0869a</strain>
    </source>
</reference>
<feature type="transmembrane region" description="Helical" evidence="1">
    <location>
        <begin position="289"/>
        <end position="312"/>
    </location>
</feature>
<keyword evidence="3" id="KW-1185">Reference proteome</keyword>
<evidence type="ECO:0000313" key="2">
    <source>
        <dbReference type="EMBL" id="MBO0440377.1"/>
    </source>
</evidence>
<keyword evidence="1" id="KW-1133">Transmembrane helix</keyword>
<dbReference type="PANTHER" id="PTHR37422">
    <property type="entry name" value="TEICHURONIC ACID BIOSYNTHESIS PROTEIN TUAE"/>
    <property type="match status" value="1"/>
</dbReference>
<feature type="transmembrane region" description="Helical" evidence="1">
    <location>
        <begin position="115"/>
        <end position="133"/>
    </location>
</feature>
<feature type="transmembrane region" description="Helical" evidence="1">
    <location>
        <begin position="332"/>
        <end position="355"/>
    </location>
</feature>
<dbReference type="PANTHER" id="PTHR37422:SF13">
    <property type="entry name" value="LIPOPOLYSACCHARIDE BIOSYNTHESIS PROTEIN PA4999-RELATED"/>
    <property type="match status" value="1"/>
</dbReference>
<dbReference type="RefSeq" id="WP_207112438.1">
    <property type="nucleotide sequence ID" value="NZ_JAFLWD010000018.1"/>
</dbReference>
<proteinExistence type="predicted"/>
<evidence type="ECO:0000313" key="3">
    <source>
        <dbReference type="Proteomes" id="UP000664632"/>
    </source>
</evidence>
<dbReference type="Proteomes" id="UP000664632">
    <property type="component" value="Unassembled WGS sequence"/>
</dbReference>
<sequence length="417" mass="47970">MKNEINNYKLKNYEMFLIVFFIALTYLSINIKIFVGILSIIILLVRNRFRLPYDTIYFPIFLVLIAGSIAGIVNQQLIYNFLRDFSYFIGPIVYIILGSFLYTELKYKPSIFRLFVIYIAMDTVKVFLNIFLFQRELLVSGSFNVIRSAILGGETVVPLALGVLVFKSYFKDAVLFSKKVNTFLVVILSIRLILSFSRTMIISFLVTGFIFLFFRPEKKSIKPKQVALLIAIIIVFFITIRFLPDKIINTLVNKFQRIFVETSSIGNWSNYETVVNNWRGYEVSVGKQLYYSGTILQKIFGFGFGQLFPVMYSDLVGVPLSDGGITIIHNGYLFNLIKGGIFSLAMYILFFLLIMIKSLKDKIENSIVSPLLFAYSMLMTITTAVIMGFFQRNFDAGMILIFSMALAYQRMIQKEKK</sequence>
<keyword evidence="2" id="KW-0436">Ligase</keyword>
<accession>A0ABS3GYP7</accession>
<feature type="transmembrane region" description="Helical" evidence="1">
    <location>
        <begin position="145"/>
        <end position="170"/>
    </location>
</feature>
<organism evidence="2 3">
    <name type="scientific">Candidatus Enterococcus ikei</name>
    <dbReference type="NCBI Taxonomy" id="2815326"/>
    <lineage>
        <taxon>Bacteria</taxon>
        <taxon>Bacillati</taxon>
        <taxon>Bacillota</taxon>
        <taxon>Bacilli</taxon>
        <taxon>Lactobacillales</taxon>
        <taxon>Enterococcaceae</taxon>
        <taxon>Enterococcus</taxon>
    </lineage>
</organism>
<feature type="transmembrane region" description="Helical" evidence="1">
    <location>
        <begin position="85"/>
        <end position="103"/>
    </location>
</feature>
<feature type="transmembrane region" description="Helical" evidence="1">
    <location>
        <begin position="226"/>
        <end position="244"/>
    </location>
</feature>
<evidence type="ECO:0000256" key="1">
    <source>
        <dbReference type="SAM" id="Phobius"/>
    </source>
</evidence>
<protein>
    <submittedName>
        <fullName evidence="2">O-antigen ligase family protein</fullName>
    </submittedName>
</protein>
<feature type="transmembrane region" description="Helical" evidence="1">
    <location>
        <begin position="182"/>
        <end position="214"/>
    </location>
</feature>
<keyword evidence="1" id="KW-0812">Transmembrane</keyword>